<evidence type="ECO:0000259" key="2">
    <source>
        <dbReference type="Pfam" id="PF07853"/>
    </source>
</evidence>
<feature type="transmembrane region" description="Helical" evidence="1">
    <location>
        <begin position="23"/>
        <end position="43"/>
    </location>
</feature>
<feature type="domain" description="DUF1648" evidence="2">
    <location>
        <begin position="28"/>
        <end position="73"/>
    </location>
</feature>
<evidence type="ECO:0000256" key="1">
    <source>
        <dbReference type="SAM" id="Phobius"/>
    </source>
</evidence>
<comment type="caution">
    <text evidence="3">The sequence shown here is derived from an EMBL/GenBank/DDBJ whole genome shotgun (WGS) entry which is preliminary data.</text>
</comment>
<dbReference type="Proteomes" id="UP000324326">
    <property type="component" value="Unassembled WGS sequence"/>
</dbReference>
<reference evidence="3 4" key="1">
    <citation type="submission" date="2018-08" db="EMBL/GenBank/DDBJ databases">
        <title>Bacillus phenotypic plasticity.</title>
        <authorList>
            <person name="Hurtado E."/>
        </authorList>
    </citation>
    <scope>NUCLEOTIDE SEQUENCE [LARGE SCALE GENOMIC DNA]</scope>
    <source>
        <strain evidence="3 4">427</strain>
    </source>
</reference>
<dbReference type="Pfam" id="PF07853">
    <property type="entry name" value="DUF1648"/>
    <property type="match status" value="1"/>
</dbReference>
<feature type="transmembrane region" description="Helical" evidence="1">
    <location>
        <begin position="63"/>
        <end position="83"/>
    </location>
</feature>
<dbReference type="EMBL" id="QSND01000003">
    <property type="protein sequence ID" value="KAA6449380.1"/>
    <property type="molecule type" value="Genomic_DNA"/>
</dbReference>
<organism evidence="3 4">
    <name type="scientific">Bacillus swezeyi</name>
    <dbReference type="NCBI Taxonomy" id="1925020"/>
    <lineage>
        <taxon>Bacteria</taxon>
        <taxon>Bacillati</taxon>
        <taxon>Bacillota</taxon>
        <taxon>Bacilli</taxon>
        <taxon>Bacillales</taxon>
        <taxon>Bacillaceae</taxon>
        <taxon>Bacillus</taxon>
    </lineage>
</organism>
<name>A0A5M8RPQ3_9BACI</name>
<dbReference type="InterPro" id="IPR012867">
    <property type="entry name" value="DUF1648"/>
</dbReference>
<proteinExistence type="predicted"/>
<feature type="transmembrane region" description="Helical" evidence="1">
    <location>
        <begin position="118"/>
        <end position="135"/>
    </location>
</feature>
<dbReference type="RefSeq" id="WP_148958632.1">
    <property type="nucleotide sequence ID" value="NZ_QSND01000003.1"/>
</dbReference>
<accession>A0A5M8RPQ3</accession>
<evidence type="ECO:0000313" key="3">
    <source>
        <dbReference type="EMBL" id="KAA6449380.1"/>
    </source>
</evidence>
<keyword evidence="1" id="KW-0812">Transmembrane</keyword>
<gene>
    <name evidence="3" type="ORF">DX927_15865</name>
</gene>
<keyword evidence="1" id="KW-1133">Transmembrane helix</keyword>
<dbReference type="AlphaFoldDB" id="A0A5M8RPQ3"/>
<sequence>MSNSAGQSNITIPKTKSESVWDVFGYLFYIGSIIFLIAVWGTLPDKVPAHYNAFGVVDRWGSKWELLILPGVGLFIILFMQFLERHPEIHNYPKRLNETNAAQFYLHSRKLINRLKNACLIIFSLILFESAMIALDWGSGFGGWFLPVTIFGTVILVAISMMEQRKIQ</sequence>
<keyword evidence="1" id="KW-0472">Membrane</keyword>
<evidence type="ECO:0000313" key="4">
    <source>
        <dbReference type="Proteomes" id="UP000324326"/>
    </source>
</evidence>
<feature type="transmembrane region" description="Helical" evidence="1">
    <location>
        <begin position="141"/>
        <end position="162"/>
    </location>
</feature>
<protein>
    <submittedName>
        <fullName evidence="3">DUF1648 domain-containing protein</fullName>
    </submittedName>
</protein>